<proteinExistence type="predicted"/>
<dbReference type="GO" id="GO:0005886">
    <property type="term" value="C:plasma membrane"/>
    <property type="evidence" value="ECO:0007669"/>
    <property type="project" value="TreeGrafter"/>
</dbReference>
<keyword evidence="1" id="KW-0472">Membrane</keyword>
<dbReference type="EMBL" id="LWDL01000019">
    <property type="protein sequence ID" value="OQW51395.1"/>
    <property type="molecule type" value="Genomic_DNA"/>
</dbReference>
<evidence type="ECO:0000313" key="4">
    <source>
        <dbReference type="Proteomes" id="UP000192872"/>
    </source>
</evidence>
<organism evidence="3 4">
    <name type="scientific">Candidatus Raskinella chloraquaticus</name>
    <dbReference type="NCBI Taxonomy" id="1951219"/>
    <lineage>
        <taxon>Bacteria</taxon>
        <taxon>Pseudomonadati</taxon>
        <taxon>Pseudomonadota</taxon>
        <taxon>Alphaproteobacteria</taxon>
        <taxon>Hyphomicrobiales</taxon>
        <taxon>Phreatobacteraceae</taxon>
        <taxon>Candidatus Raskinella</taxon>
    </lineage>
</organism>
<reference evidence="3 4" key="1">
    <citation type="journal article" date="2017" name="Water Res.">
        <title>Comammox in drinking water systems.</title>
        <authorList>
            <person name="Wang Y."/>
            <person name="Ma L."/>
            <person name="Mao Y."/>
            <person name="Jiang X."/>
            <person name="Xia Y."/>
            <person name="Yu K."/>
            <person name="Li B."/>
            <person name="Zhang T."/>
        </authorList>
    </citation>
    <scope>NUCLEOTIDE SEQUENCE [LARGE SCALE GENOMIC DNA]</scope>
    <source>
        <strain evidence="3">SG_bin8</strain>
    </source>
</reference>
<dbReference type="CDD" id="cd06259">
    <property type="entry name" value="YdcF-like"/>
    <property type="match status" value="1"/>
</dbReference>
<evidence type="ECO:0000259" key="2">
    <source>
        <dbReference type="Pfam" id="PF02698"/>
    </source>
</evidence>
<dbReference type="InterPro" id="IPR003848">
    <property type="entry name" value="DUF218"/>
</dbReference>
<keyword evidence="1" id="KW-1133">Transmembrane helix</keyword>
<keyword evidence="1" id="KW-0812">Transmembrane</keyword>
<dbReference type="InterPro" id="IPR051599">
    <property type="entry name" value="Cell_Envelope_Assoc"/>
</dbReference>
<dbReference type="GO" id="GO:0043164">
    <property type="term" value="P:Gram-negative-bacterium-type cell wall biogenesis"/>
    <property type="evidence" value="ECO:0007669"/>
    <property type="project" value="TreeGrafter"/>
</dbReference>
<name>A0A1W9HVB3_9HYPH</name>
<evidence type="ECO:0000313" key="3">
    <source>
        <dbReference type="EMBL" id="OQW51395.1"/>
    </source>
</evidence>
<dbReference type="AlphaFoldDB" id="A0A1W9HVB3"/>
<dbReference type="RefSeq" id="WP_376803624.1">
    <property type="nucleotide sequence ID" value="NZ_DBNB01000015.1"/>
</dbReference>
<accession>A0A1W9HVB3</accession>
<sequence>MFFALSKIAWVIVTPSNLLFCFLFLSALLACIRRSRRAYGIHLFALSLFLVCGYLPIGTAFQLMLEERFALFVDDGRPIAGIIVLGGWTDTEIAVSRDVVAVNDATERFFAAQALSRRHPEARLVFTGGDGSFSGDVGNEADDVMRLTRSLGFDDRAVIFERRSRNTYENAVFTKALVMPKPDERWLMVTSAAHMPRSVGCFRAIGFEVVPVPVDFRTRGRSDLLRPARSLAEGLSRLDLAFREWAGLLAYWLSGRSVALFPAP</sequence>
<dbReference type="InterPro" id="IPR014729">
    <property type="entry name" value="Rossmann-like_a/b/a_fold"/>
</dbReference>
<dbReference type="PANTHER" id="PTHR30336">
    <property type="entry name" value="INNER MEMBRANE PROTEIN, PROBABLE PERMEASE"/>
    <property type="match status" value="1"/>
</dbReference>
<dbReference type="PANTHER" id="PTHR30336:SF4">
    <property type="entry name" value="ENVELOPE BIOGENESIS FACTOR ELYC"/>
    <property type="match status" value="1"/>
</dbReference>
<dbReference type="Gene3D" id="3.40.50.620">
    <property type="entry name" value="HUPs"/>
    <property type="match status" value="1"/>
</dbReference>
<dbReference type="Proteomes" id="UP000192872">
    <property type="component" value="Unassembled WGS sequence"/>
</dbReference>
<dbReference type="STRING" id="1827387.A4S15_11230"/>
<feature type="domain" description="DUF218" evidence="2">
    <location>
        <begin position="81"/>
        <end position="247"/>
    </location>
</feature>
<feature type="transmembrane region" description="Helical" evidence="1">
    <location>
        <begin position="43"/>
        <end position="65"/>
    </location>
</feature>
<protein>
    <recommendedName>
        <fullName evidence="2">DUF218 domain-containing protein</fullName>
    </recommendedName>
</protein>
<dbReference type="PROSITE" id="PS51257">
    <property type="entry name" value="PROKAR_LIPOPROTEIN"/>
    <property type="match status" value="1"/>
</dbReference>
<dbReference type="Pfam" id="PF02698">
    <property type="entry name" value="DUF218"/>
    <property type="match status" value="1"/>
</dbReference>
<evidence type="ECO:0000256" key="1">
    <source>
        <dbReference type="SAM" id="Phobius"/>
    </source>
</evidence>
<gene>
    <name evidence="3" type="ORF">A4S15_11230</name>
</gene>
<comment type="caution">
    <text evidence="3">The sequence shown here is derived from an EMBL/GenBank/DDBJ whole genome shotgun (WGS) entry which is preliminary data.</text>
</comment>
<feature type="transmembrane region" description="Helical" evidence="1">
    <location>
        <begin position="12"/>
        <end position="31"/>
    </location>
</feature>
<dbReference type="GO" id="GO:0000270">
    <property type="term" value="P:peptidoglycan metabolic process"/>
    <property type="evidence" value="ECO:0007669"/>
    <property type="project" value="TreeGrafter"/>
</dbReference>